<dbReference type="InterPro" id="IPR004332">
    <property type="entry name" value="Transposase_MuDR"/>
</dbReference>
<gene>
    <name evidence="7" type="ORF">AT9943_LOCUS2982</name>
</gene>
<evidence type="ECO:0000256" key="5">
    <source>
        <dbReference type="SAM" id="MobiDB-lite"/>
    </source>
</evidence>
<dbReference type="PANTHER" id="PTHR31973:SF187">
    <property type="entry name" value="MUTATOR TRANSPOSASE MUDRA PROTEIN"/>
    <property type="match status" value="1"/>
</dbReference>
<protein>
    <submittedName>
        <fullName evidence="7">(thale cress) hypothetical protein</fullName>
    </submittedName>
</protein>
<evidence type="ECO:0000259" key="6">
    <source>
        <dbReference type="PROSITE" id="PS50966"/>
    </source>
</evidence>
<dbReference type="PANTHER" id="PTHR31973">
    <property type="entry name" value="POLYPROTEIN, PUTATIVE-RELATED"/>
    <property type="match status" value="1"/>
</dbReference>
<evidence type="ECO:0000256" key="1">
    <source>
        <dbReference type="ARBA" id="ARBA00022723"/>
    </source>
</evidence>
<dbReference type="Proteomes" id="UP000516314">
    <property type="component" value="Chromosome 1"/>
</dbReference>
<dbReference type="GO" id="GO:0008270">
    <property type="term" value="F:zinc ion binding"/>
    <property type="evidence" value="ECO:0007669"/>
    <property type="project" value="UniProtKB-KW"/>
</dbReference>
<sequence length="538" mass="60177">MDMETTFGGRTKPVTIASDETMGVFLAMHFELEDLSLFVSKQTVDGGSEDGGTSQTSSYGFADKGKSPLYVNAERSPNYESVVWKKLMYDEAVLRWMRSMETEGQNVGDSSTNVQQHPVRPAVEAASPMLTNESMDTATEDGDQEEYSTVVEADLLKNLGLPSINLATESYDSLSEGEAYNDENDYPGGETIKECNFFGPSATNLVEPLGVHLDLAVPLHEALEDMCLNFASFNRDAAPTLDEQGEEGRVGMELAIRDVVYEGDELFVGRVFKNKQDCNVKLAVHALNRRFHFCRDRSCKKLMTLTCISETCPWRVYIVKLEDSDNYQIRIANLEHTCTVEEKSNYHRAATTRVIGSIIQSKREAARTEASPLPPKMREVVHRNFEKSVRFAVHRLDRYDYEIREEGASIYHVKLMERTCSCRAFDLLHLPCPHAIAAAVVEGVPIQGLMAPEYSVESWRMSYLGTIKPVPEVGNVFALPEPIASLRLFPPATRRPSGRPKKKRITSRGEFTGPQRQVTRCSRCTGSGHNRATSKMPI</sequence>
<feature type="region of interest" description="Disordered" evidence="5">
    <location>
        <begin position="490"/>
        <end position="538"/>
    </location>
</feature>
<dbReference type="EMBL" id="LR881466">
    <property type="protein sequence ID" value="CAD5314553.1"/>
    <property type="molecule type" value="Genomic_DNA"/>
</dbReference>
<dbReference type="Pfam" id="PF03108">
    <property type="entry name" value="DBD_Tnp_Mut"/>
    <property type="match status" value="1"/>
</dbReference>
<evidence type="ECO:0000313" key="7">
    <source>
        <dbReference type="EMBL" id="CAD5314553.1"/>
    </source>
</evidence>
<dbReference type="InterPro" id="IPR007527">
    <property type="entry name" value="Znf_SWIM"/>
</dbReference>
<dbReference type="AlphaFoldDB" id="A0A7G2DYN9"/>
<evidence type="ECO:0000256" key="3">
    <source>
        <dbReference type="ARBA" id="ARBA00022833"/>
    </source>
</evidence>
<proteinExistence type="predicted"/>
<feature type="domain" description="SWIM-type" evidence="6">
    <location>
        <begin position="411"/>
        <end position="443"/>
    </location>
</feature>
<organism evidence="7 8">
    <name type="scientific">Arabidopsis thaliana</name>
    <name type="common">Mouse-ear cress</name>
    <dbReference type="NCBI Taxonomy" id="3702"/>
    <lineage>
        <taxon>Eukaryota</taxon>
        <taxon>Viridiplantae</taxon>
        <taxon>Streptophyta</taxon>
        <taxon>Embryophyta</taxon>
        <taxon>Tracheophyta</taxon>
        <taxon>Spermatophyta</taxon>
        <taxon>Magnoliopsida</taxon>
        <taxon>eudicotyledons</taxon>
        <taxon>Gunneridae</taxon>
        <taxon>Pentapetalae</taxon>
        <taxon>rosids</taxon>
        <taxon>malvids</taxon>
        <taxon>Brassicales</taxon>
        <taxon>Brassicaceae</taxon>
        <taxon>Camelineae</taxon>
        <taxon>Arabidopsis</taxon>
    </lineage>
</organism>
<keyword evidence="2 4" id="KW-0863">Zinc-finger</keyword>
<keyword evidence="3" id="KW-0862">Zinc</keyword>
<dbReference type="SMART" id="SM00575">
    <property type="entry name" value="ZnF_PMZ"/>
    <property type="match status" value="1"/>
</dbReference>
<dbReference type="Pfam" id="PF04434">
    <property type="entry name" value="SWIM"/>
    <property type="match status" value="1"/>
</dbReference>
<evidence type="ECO:0000256" key="4">
    <source>
        <dbReference type="PROSITE-ProRule" id="PRU00325"/>
    </source>
</evidence>
<evidence type="ECO:0000313" key="8">
    <source>
        <dbReference type="Proteomes" id="UP000516314"/>
    </source>
</evidence>
<name>A0A7G2DYN9_ARATH</name>
<reference evidence="7 8" key="1">
    <citation type="submission" date="2020-09" db="EMBL/GenBank/DDBJ databases">
        <authorList>
            <person name="Ashkenazy H."/>
        </authorList>
    </citation>
    <scope>NUCLEOTIDE SEQUENCE [LARGE SCALE GENOMIC DNA]</scope>
    <source>
        <strain evidence="8">cv. Cdm-0</strain>
    </source>
</reference>
<dbReference type="PROSITE" id="PS50966">
    <property type="entry name" value="ZF_SWIM"/>
    <property type="match status" value="1"/>
</dbReference>
<accession>A0A7G2DYN9</accession>
<evidence type="ECO:0000256" key="2">
    <source>
        <dbReference type="ARBA" id="ARBA00022771"/>
    </source>
</evidence>
<feature type="compositionally biased region" description="Basic residues" evidence="5">
    <location>
        <begin position="496"/>
        <end position="506"/>
    </location>
</feature>
<keyword evidence="1" id="KW-0479">Metal-binding</keyword>
<feature type="compositionally biased region" description="Polar residues" evidence="5">
    <location>
        <begin position="514"/>
        <end position="538"/>
    </location>
</feature>
<dbReference type="InterPro" id="IPR006564">
    <property type="entry name" value="Znf_PMZ"/>
</dbReference>